<feature type="region of interest" description="Disordered" evidence="1">
    <location>
        <begin position="413"/>
        <end position="466"/>
    </location>
</feature>
<feature type="compositionally biased region" description="Pro residues" evidence="1">
    <location>
        <begin position="427"/>
        <end position="440"/>
    </location>
</feature>
<dbReference type="SUPFAM" id="SSF54791">
    <property type="entry name" value="Eukaryotic type KH-domain (KH-domain type I)"/>
    <property type="match status" value="1"/>
</dbReference>
<feature type="compositionally biased region" description="Low complexity" evidence="1">
    <location>
        <begin position="823"/>
        <end position="838"/>
    </location>
</feature>
<dbReference type="AlphaFoldDB" id="A0A7R8W1N9"/>
<feature type="compositionally biased region" description="Basic residues" evidence="1">
    <location>
        <begin position="519"/>
        <end position="532"/>
    </location>
</feature>
<dbReference type="InterPro" id="IPR036612">
    <property type="entry name" value="KH_dom_type_1_sf"/>
</dbReference>
<evidence type="ECO:0000313" key="2">
    <source>
        <dbReference type="EMBL" id="CAD7222611.1"/>
    </source>
</evidence>
<protein>
    <submittedName>
        <fullName evidence="2">Uncharacterized protein</fullName>
    </submittedName>
</protein>
<feature type="compositionally biased region" description="Basic and acidic residues" evidence="1">
    <location>
        <begin position="557"/>
        <end position="566"/>
    </location>
</feature>
<organism evidence="2">
    <name type="scientific">Cyprideis torosa</name>
    <dbReference type="NCBI Taxonomy" id="163714"/>
    <lineage>
        <taxon>Eukaryota</taxon>
        <taxon>Metazoa</taxon>
        <taxon>Ecdysozoa</taxon>
        <taxon>Arthropoda</taxon>
        <taxon>Crustacea</taxon>
        <taxon>Oligostraca</taxon>
        <taxon>Ostracoda</taxon>
        <taxon>Podocopa</taxon>
        <taxon>Podocopida</taxon>
        <taxon>Cytherocopina</taxon>
        <taxon>Cytheroidea</taxon>
        <taxon>Cytherideidae</taxon>
        <taxon>Cyprideis</taxon>
    </lineage>
</organism>
<feature type="compositionally biased region" description="Polar residues" evidence="1">
    <location>
        <begin position="237"/>
        <end position="250"/>
    </location>
</feature>
<feature type="compositionally biased region" description="Polar residues" evidence="1">
    <location>
        <begin position="443"/>
        <end position="466"/>
    </location>
</feature>
<feature type="compositionally biased region" description="Basic and acidic residues" evidence="1">
    <location>
        <begin position="575"/>
        <end position="593"/>
    </location>
</feature>
<reference evidence="2" key="1">
    <citation type="submission" date="2020-11" db="EMBL/GenBank/DDBJ databases">
        <authorList>
            <person name="Tran Van P."/>
        </authorList>
    </citation>
    <scope>NUCLEOTIDE SEQUENCE</scope>
</reference>
<accession>A0A7R8W1N9</accession>
<feature type="compositionally biased region" description="Basic residues" evidence="1">
    <location>
        <begin position="541"/>
        <end position="555"/>
    </location>
</feature>
<gene>
    <name evidence="2" type="ORF">CTOB1V02_LOCUS613</name>
</gene>
<sequence length="920" mass="100035">MRFRLKINTEVIDMEAKAEHFTSDISVLKSGTKIVVEDKGPEVFGLTAYGDAKCVTLALIHIKNLVEEIQEALEERKRGKGPPTLYGVKVASERAEQRDEGESSIPLQLPAKHSGVKDSSFIGKRFGLKGKDAAGSISSGSGASSTSTSSDLLKSTMSVSLSFMSFLMQEDGSRMKALEKMTHCNLKGTLADGKCTLHIKGHFESVQMAQFLIQEMLKREASNAQNPPVNPYAASPMTPSVSTSAPNASVQPPVPQTFPAVQSAAAAHSTTVAVPSVYATGYSAVNAASEAKSMEFLESLFPATKEDSDTGEWKGAQRITKGKLFPLPSHTDRSKRLDNQEWSWNPEGSRQLAVSSASSFSSICNATSTQMSVPSVAPVPPPDPNKVSFVGKSGNQSFTSIAPVPPPDPTKLPLVGKSGNQTYLPVAPVPPPQPIPPPQPVQTSKTSAQISQSLATASSNTKKQNPSVWTQLMSSFLGSKSSGRVPVGPVHPPQPVPSAGRDLAGLVVRNTTPTGDKRTRSRSKSPPSKRNRQTSPSRKTSPSHRDHRHRSRTPPKHSGDFGDNRSKTPPRYRSRRSESPHRYTEEDRRDTKRLPAHLRLPPERHMSSGVSSTSSDKARSEKPVVDSGETGENVTSDLRIGESAEAHHSGRCRSLEPAEGEIQDISSTSEEETPKGEQPAWAKKGIPLHVVVNRCFEEVSVKYEVPESFLVKSISLPLTLSETKTMSEHTKNMLHEESELFIKRIFRQTGNLSYPDYAEGYRTLKAYLELRNNELLKKAIFVYTALKMKADALKQIDRAHWGEVAQYVTHLQLDDGGSKQAPSCIETTSYEESSSSQSCPSDLPVEVINLVQQILQQVLPGCSALDKIVESVTQQLSQIPWKDLSEEELKSTIGSAIAPLVEDAVRSGDVSLLHRFGTSV</sequence>
<dbReference type="EMBL" id="OB660080">
    <property type="protein sequence ID" value="CAD7222611.1"/>
    <property type="molecule type" value="Genomic_DNA"/>
</dbReference>
<dbReference type="GO" id="GO:0003723">
    <property type="term" value="F:RNA binding"/>
    <property type="evidence" value="ECO:0007669"/>
    <property type="project" value="InterPro"/>
</dbReference>
<proteinExistence type="predicted"/>
<name>A0A7R8W1N9_9CRUS</name>
<feature type="region of interest" description="Disordered" evidence="1">
    <location>
        <begin position="815"/>
        <end position="838"/>
    </location>
</feature>
<feature type="compositionally biased region" description="Basic and acidic residues" evidence="1">
    <location>
        <begin position="639"/>
        <end position="656"/>
    </location>
</feature>
<dbReference type="CDD" id="cd00105">
    <property type="entry name" value="KH-I"/>
    <property type="match status" value="1"/>
</dbReference>
<feature type="region of interest" description="Disordered" evidence="1">
    <location>
        <begin position="222"/>
        <end position="250"/>
    </location>
</feature>
<evidence type="ECO:0000256" key="1">
    <source>
        <dbReference type="SAM" id="MobiDB-lite"/>
    </source>
</evidence>
<feature type="region of interest" description="Disordered" evidence="1">
    <location>
        <begin position="480"/>
        <end position="680"/>
    </location>
</feature>